<dbReference type="Proteomes" id="UP000887565">
    <property type="component" value="Unplaced"/>
</dbReference>
<proteinExistence type="predicted"/>
<accession>A0A915HWG8</accession>
<evidence type="ECO:0000313" key="2">
    <source>
        <dbReference type="WBParaSite" id="nRc.2.0.1.t05676-RA"/>
    </source>
</evidence>
<evidence type="ECO:0000313" key="1">
    <source>
        <dbReference type="Proteomes" id="UP000887565"/>
    </source>
</evidence>
<organism evidence="1 2">
    <name type="scientific">Romanomermis culicivorax</name>
    <name type="common">Nematode worm</name>
    <dbReference type="NCBI Taxonomy" id="13658"/>
    <lineage>
        <taxon>Eukaryota</taxon>
        <taxon>Metazoa</taxon>
        <taxon>Ecdysozoa</taxon>
        <taxon>Nematoda</taxon>
        <taxon>Enoplea</taxon>
        <taxon>Dorylaimia</taxon>
        <taxon>Mermithida</taxon>
        <taxon>Mermithoidea</taxon>
        <taxon>Mermithidae</taxon>
        <taxon>Romanomermis</taxon>
    </lineage>
</organism>
<protein>
    <submittedName>
        <fullName evidence="2">Uncharacterized protein</fullName>
    </submittedName>
</protein>
<sequence length="81" mass="9751">MNKSRANDTALCFSKTKYSGFMYIDRFRLTQKYTYPQISVSEMEMDFDWNRSLKKYERYCPEEKLDFSCITSKKTDDPLNT</sequence>
<name>A0A915HWG8_ROMCU</name>
<keyword evidence="1" id="KW-1185">Reference proteome</keyword>
<dbReference type="WBParaSite" id="nRc.2.0.1.t05676-RA">
    <property type="protein sequence ID" value="nRc.2.0.1.t05676-RA"/>
    <property type="gene ID" value="nRc.2.0.1.g05676"/>
</dbReference>
<dbReference type="AlphaFoldDB" id="A0A915HWG8"/>
<reference evidence="2" key="1">
    <citation type="submission" date="2022-11" db="UniProtKB">
        <authorList>
            <consortium name="WormBaseParasite"/>
        </authorList>
    </citation>
    <scope>IDENTIFICATION</scope>
</reference>